<evidence type="ECO:0000256" key="2">
    <source>
        <dbReference type="ARBA" id="ARBA00022679"/>
    </source>
</evidence>
<proteinExistence type="inferred from homology"/>
<reference evidence="6" key="2">
    <citation type="submission" date="2023-07" db="EMBL/GenBank/DDBJ databases">
        <title>Zobellia barbeyronii sp. nov., a new marine flavobacterium, isolated from green and red algae.</title>
        <authorList>
            <person name="Nedashkovskaya O.I."/>
            <person name="Otstavnykh N."/>
            <person name="Zhukova N."/>
            <person name="Guzev K."/>
            <person name="Chausova V."/>
            <person name="Tekutyeva L."/>
            <person name="Mikhailov V."/>
            <person name="Isaeva M."/>
        </authorList>
    </citation>
    <scope>NUCLEOTIDE SEQUENCE [LARGE SCALE GENOMIC DNA]</scope>
    <source>
        <strain evidence="6">KMM 6746</strain>
    </source>
</reference>
<dbReference type="PANTHER" id="PTHR12215:SF10">
    <property type="entry name" value="L-AMINOADIPATE-SEMIALDEHYDE DEHYDROGENASE-PHOSPHOPANTETHEINYL TRANSFERASE"/>
    <property type="match status" value="1"/>
</dbReference>
<keyword evidence="6" id="KW-1185">Reference proteome</keyword>
<evidence type="ECO:0000259" key="3">
    <source>
        <dbReference type="Pfam" id="PF01648"/>
    </source>
</evidence>
<reference evidence="5 6" key="1">
    <citation type="submission" date="2020-06" db="EMBL/GenBank/DDBJ databases">
        <authorList>
            <person name="Isaeva M.P."/>
            <person name="Chernysheva N.Y."/>
        </authorList>
    </citation>
    <scope>NUCLEOTIDE SEQUENCE [LARGE SCALE GENOMIC DNA]</scope>
    <source>
        <strain evidence="5 6">KMM 6746</strain>
    </source>
</reference>
<feature type="domain" description="4'-phosphopantetheinyl transferase N-terminal" evidence="4">
    <location>
        <begin position="19"/>
        <end position="102"/>
    </location>
</feature>
<accession>A0ABS5WID9</accession>
<dbReference type="Proteomes" id="UP000740413">
    <property type="component" value="Unassembled WGS sequence"/>
</dbReference>
<dbReference type="RefSeq" id="WP_214613147.1">
    <property type="nucleotide sequence ID" value="NZ_JACATN010000006.1"/>
</dbReference>
<sequence>MKLPGSEAHIWYFNSNDFDELDRYLQLLSQDELERVNRFKFEKDRKTYVLARGLLRILSERYLNIHADQVFFTYNQFGKPSYDLQTLVRFNVSHSGELIVLSFVAKGEVGVDVERIKTNFDIAKIAEGFFSKDEVSSLLAFPEEKRAKAFFNCWTRKEAFIKAKGVGLSFDLTSFSVSINDNSPELLRTQWNPNEKNDWKLFSFVPQEGYCSALSISSTIQKVSHFGLADLD</sequence>
<dbReference type="InterPro" id="IPR055066">
    <property type="entry name" value="AASDHPPT_N"/>
</dbReference>
<feature type="domain" description="4'-phosphopantetheinyl transferase" evidence="3">
    <location>
        <begin position="109"/>
        <end position="211"/>
    </location>
</feature>
<comment type="similarity">
    <text evidence="1">Belongs to the P-Pant transferase superfamily. Gsp/Sfp/HetI/AcpT family.</text>
</comment>
<dbReference type="Gene3D" id="3.90.470.20">
    <property type="entry name" value="4'-phosphopantetheinyl transferase domain"/>
    <property type="match status" value="2"/>
</dbReference>
<organism evidence="5 6">
    <name type="scientific">Zobellia barbeyronii</name>
    <dbReference type="NCBI Taxonomy" id="2748009"/>
    <lineage>
        <taxon>Bacteria</taxon>
        <taxon>Pseudomonadati</taxon>
        <taxon>Bacteroidota</taxon>
        <taxon>Flavobacteriia</taxon>
        <taxon>Flavobacteriales</taxon>
        <taxon>Flavobacteriaceae</taxon>
        <taxon>Zobellia</taxon>
    </lineage>
</organism>
<dbReference type="InterPro" id="IPR037143">
    <property type="entry name" value="4-PPantetheinyl_Trfase_dom_sf"/>
</dbReference>
<dbReference type="Pfam" id="PF22624">
    <property type="entry name" value="AASDHPPT_N"/>
    <property type="match status" value="1"/>
</dbReference>
<name>A0ABS5WID9_9FLAO</name>
<dbReference type="GO" id="GO:0016740">
    <property type="term" value="F:transferase activity"/>
    <property type="evidence" value="ECO:0007669"/>
    <property type="project" value="UniProtKB-KW"/>
</dbReference>
<keyword evidence="2 5" id="KW-0808">Transferase</keyword>
<dbReference type="Pfam" id="PF01648">
    <property type="entry name" value="ACPS"/>
    <property type="match status" value="1"/>
</dbReference>
<dbReference type="EMBL" id="JACATN010000006">
    <property type="protein sequence ID" value="MBT2163176.1"/>
    <property type="molecule type" value="Genomic_DNA"/>
</dbReference>
<evidence type="ECO:0000313" key="5">
    <source>
        <dbReference type="EMBL" id="MBT2163176.1"/>
    </source>
</evidence>
<dbReference type="PANTHER" id="PTHR12215">
    <property type="entry name" value="PHOSPHOPANTETHEINE TRANSFERASE"/>
    <property type="match status" value="1"/>
</dbReference>
<evidence type="ECO:0000256" key="1">
    <source>
        <dbReference type="ARBA" id="ARBA00010990"/>
    </source>
</evidence>
<dbReference type="InterPro" id="IPR008278">
    <property type="entry name" value="4-PPantetheinyl_Trfase_dom"/>
</dbReference>
<dbReference type="SUPFAM" id="SSF56214">
    <property type="entry name" value="4'-phosphopantetheinyl transferase"/>
    <property type="match status" value="2"/>
</dbReference>
<evidence type="ECO:0000313" key="6">
    <source>
        <dbReference type="Proteomes" id="UP000740413"/>
    </source>
</evidence>
<gene>
    <name evidence="5" type="ORF">HW347_18035</name>
</gene>
<dbReference type="InterPro" id="IPR050559">
    <property type="entry name" value="P-Pant_transferase_sf"/>
</dbReference>
<comment type="caution">
    <text evidence="5">The sequence shown here is derived from an EMBL/GenBank/DDBJ whole genome shotgun (WGS) entry which is preliminary data.</text>
</comment>
<evidence type="ECO:0000259" key="4">
    <source>
        <dbReference type="Pfam" id="PF22624"/>
    </source>
</evidence>
<protein>
    <submittedName>
        <fullName evidence="5">4'-phosphopantetheinyl transferase superfamily protein</fullName>
    </submittedName>
</protein>